<dbReference type="InterPro" id="IPR041662">
    <property type="entry name" value="SusD-like_2"/>
</dbReference>
<evidence type="ECO:0000313" key="1">
    <source>
        <dbReference type="EMBL" id="ATP55079.1"/>
    </source>
</evidence>
<dbReference type="SUPFAM" id="SSF48452">
    <property type="entry name" value="TPR-like"/>
    <property type="match status" value="1"/>
</dbReference>
<dbReference type="InterPro" id="IPR011990">
    <property type="entry name" value="TPR-like_helical_dom_sf"/>
</dbReference>
<name>A0A2D1U0G0_9SPHI</name>
<keyword evidence="1" id="KW-0449">Lipoprotein</keyword>
<proteinExistence type="predicted"/>
<evidence type="ECO:0000313" key="2">
    <source>
        <dbReference type="Proteomes" id="UP000223749"/>
    </source>
</evidence>
<dbReference type="KEGG" id="pgs:CPT03_00650"/>
<dbReference type="EMBL" id="CP024091">
    <property type="protein sequence ID" value="ATP55079.1"/>
    <property type="molecule type" value="Genomic_DNA"/>
</dbReference>
<dbReference type="PROSITE" id="PS51257">
    <property type="entry name" value="PROKAR_LIPOPROTEIN"/>
    <property type="match status" value="1"/>
</dbReference>
<dbReference type="RefSeq" id="WP_099437033.1">
    <property type="nucleotide sequence ID" value="NZ_CP024091.1"/>
</dbReference>
<reference evidence="1 2" key="1">
    <citation type="submission" date="2017-10" db="EMBL/GenBank/DDBJ databases">
        <title>Whole genome of Pedobacter ginsengisoli T01R-27 isolated from tomato rhizosphere.</title>
        <authorList>
            <person name="Weon H.-Y."/>
            <person name="Lee S.A."/>
            <person name="Sang M.K."/>
            <person name="Song J."/>
        </authorList>
    </citation>
    <scope>NUCLEOTIDE SEQUENCE [LARGE SCALE GENOMIC DNA]</scope>
    <source>
        <strain evidence="1 2">T01R-27</strain>
    </source>
</reference>
<gene>
    <name evidence="1" type="ORF">CPT03_00650</name>
</gene>
<organism evidence="1 2">
    <name type="scientific">Pedobacter ginsengisoli</name>
    <dbReference type="NCBI Taxonomy" id="363852"/>
    <lineage>
        <taxon>Bacteria</taxon>
        <taxon>Pseudomonadati</taxon>
        <taxon>Bacteroidota</taxon>
        <taxon>Sphingobacteriia</taxon>
        <taxon>Sphingobacteriales</taxon>
        <taxon>Sphingobacteriaceae</taxon>
        <taxon>Pedobacter</taxon>
    </lineage>
</organism>
<sequence length="496" mass="56469">MKKLIYSLIAGVLLMSSCKDQDLMNIDPNKPTQTHPQLLLTKIEWDTFRAYSGTSPLYATRMLVQTDGESEGQYFKWGRGDFGPYSSLRNVTKMIEEATRINDNSYIALAKFFRAYYFYNLTLTFGDIPYNQALKGEDQAGYTPPVYDNQKTVFQGILKELDEANNMLKGLNVIIAGDIIYKGDAAKWRRLVNSFRLKVLMTLSKKESDNDLKVKETFAQIVQSEPILGNTEADGDGQLIFLDQEGNRYPEFNSSGFGSGMFMASTFIEHLQNRKDPRLFLYCTQTKIGKEAGKPINDFTSYEGGDPAAPYAETSIKAAAGKVSKVNDRFPSNPTNEPLVLMGYSEQEFIIAEGIVRNWITGDANQHYKNGVKASFKFYQTYVKGYEAYLTEEKANEYLALPVNNFALSTTTAQKMEQIITQKYLRTFFQSGWSAFYDNLRTGYPDFRRPAGVTIPYRWIYPQSEYDNNRENVSKAIESQFGAGNDKINQQVWWVK</sequence>
<keyword evidence="2" id="KW-1185">Reference proteome</keyword>
<dbReference type="Pfam" id="PF12771">
    <property type="entry name" value="SusD-like_2"/>
    <property type="match status" value="1"/>
</dbReference>
<dbReference type="Proteomes" id="UP000223749">
    <property type="component" value="Chromosome"/>
</dbReference>
<accession>A0A2D1U0G0</accession>
<dbReference type="AlphaFoldDB" id="A0A2D1U0G0"/>
<dbReference type="OrthoDB" id="9766256at2"/>
<dbReference type="Gene3D" id="1.25.40.390">
    <property type="match status" value="1"/>
</dbReference>
<protein>
    <submittedName>
        <fullName evidence="1">SusD/RagB family nutrient-binding outer membrane lipoprotein</fullName>
    </submittedName>
</protein>